<dbReference type="OrthoDB" id="9757947at2"/>
<dbReference type="EMBL" id="VNHU01000009">
    <property type="protein sequence ID" value="TYP71544.1"/>
    <property type="molecule type" value="Genomic_DNA"/>
</dbReference>
<keyword evidence="1 2" id="KW-0732">Signal</keyword>
<dbReference type="Gene3D" id="2.130.10.10">
    <property type="entry name" value="YVTN repeat-like/Quinoprotein amine dehydrogenase"/>
    <property type="match status" value="5"/>
</dbReference>
<protein>
    <submittedName>
        <fullName evidence="4">Putative secreted protein (Por secretion system target)</fullName>
    </submittedName>
</protein>
<dbReference type="InterPro" id="IPR015943">
    <property type="entry name" value="WD40/YVTN_repeat-like_dom_sf"/>
</dbReference>
<gene>
    <name evidence="4" type="ORF">BD809_109126</name>
</gene>
<organism evidence="4 5">
    <name type="scientific">Aquimarina intermedia</name>
    <dbReference type="NCBI Taxonomy" id="350814"/>
    <lineage>
        <taxon>Bacteria</taxon>
        <taxon>Pseudomonadati</taxon>
        <taxon>Bacteroidota</taxon>
        <taxon>Flavobacteriia</taxon>
        <taxon>Flavobacteriales</taxon>
        <taxon>Flavobacteriaceae</taxon>
        <taxon>Aquimarina</taxon>
    </lineage>
</organism>
<evidence type="ECO:0000313" key="4">
    <source>
        <dbReference type="EMBL" id="TYP71544.1"/>
    </source>
</evidence>
<dbReference type="AlphaFoldDB" id="A0A5S5BX15"/>
<reference evidence="4 5" key="1">
    <citation type="submission" date="2019-07" db="EMBL/GenBank/DDBJ databases">
        <title>Genomic Encyclopedia of Archaeal and Bacterial Type Strains, Phase II (KMG-II): from individual species to whole genera.</title>
        <authorList>
            <person name="Goeker M."/>
        </authorList>
    </citation>
    <scope>NUCLEOTIDE SEQUENCE [LARGE SCALE GENOMIC DNA]</scope>
    <source>
        <strain evidence="4 5">DSM 17527</strain>
    </source>
</reference>
<dbReference type="Pfam" id="PF18962">
    <property type="entry name" value="Por_Secre_tail"/>
    <property type="match status" value="1"/>
</dbReference>
<dbReference type="SUPFAM" id="SSF110296">
    <property type="entry name" value="Oligoxyloglucan reducing end-specific cellobiohydrolase"/>
    <property type="match status" value="2"/>
</dbReference>
<evidence type="ECO:0000259" key="3">
    <source>
        <dbReference type="Pfam" id="PF18962"/>
    </source>
</evidence>
<sequence>MTRKFYFLRLITIFSFVALFSCNQSEQQEITSPESIKVLEQKKKKKDHNSIKGIEIIAEYQANLMKPIDAVESTYKDGYLMTEHQKALKKAANNTLRSSVSNVTWKERGPVNVPGRIRRVVAAPNNSDRWYIGTVGGGIWVTDDAGNTFKNLTDYKIPSLSTSTIAISQVCPETVYVGTGEPFGNLDAVGGIGLLKSNDAGNSWNYLNNTKDFGGIGRLAVNPQNCNNLIVASNNGVYVTQDGGLTFNQTYNGGNVQDLNYAPGNFNIQYAGVNGVGVIKSMDGGLSWSLVFDKANYNTNHQRFELDISPVDPNIVYLSVYTPRGAATVAVNTDFYVSQDAGNSFQLLGFNGNPAAANLITGQGWYDNIITAHPFDKNIFYAGGVVMYKVTITGSPKRGGAFTFEPIAAGYNNERNDYVHVDQHSLFFQIDEAEKKFRLILGNDGGVYSTDYLSDPGTTEGDWSQAAFGLNNTQFYGADKRNGADDYIAGAQDNGTWISFTGGTADEATSYLRAIGGDGFESLWNYNDPNKFIGGSQYNGYVRYVNGRGFNARHPESGAGTSPFYTKIVSSANNPDVLFSVSISGIWRSTDFAETWNLTAIPSAYNPGSNATSALDASVSVSNPDIVWTGSAMTESGSFALHVSKDNGSTFEKTNTFVDPRPDRSHNYFMAGLETSPTNENRAYALFGGQGAAKVLKTEDLGQTWEDISGFSLGEDRGFPDVSIHSMIEMPYDENVIWVGTDIGIFETSDGGLNWSLLTGIPAVSIWQMKIVNDQVVLATHGRGVWSAKISQLSGYEPPTYFAPPVIVTAKQEAIENMNIFAKYRQVNADVTAVKVYLDGEEVAEITENTEQGAEGSYVFENLSEGLHTIGFQAIGSDEMSSIISSADVDVVAFASPAEEVVINTFTPDDVYTFNNEFVINTVGSTVSQDVLNNADHNYQDSRQYRTILKRPITVTASSANFRYEDVALTEFNPNPGAFYDYVTIEATKDLETWVELDKYDAERFPEWTEVYESSPTPSINDDLFKEQTFNLLDYFAVDDVIAIRFRLVSDPLFNSFGWAIRSINAENEPEIVAEEVPDFKNAEVVVYPTISRGEIFIRSNQTMKNSMVEIFNLGGISMFSQNISLYDSSEVQLPLGNLNRGMYLIKITSGTYTSTKRIILM</sequence>
<accession>A0A5S5BX15</accession>
<proteinExistence type="predicted"/>
<dbReference type="GO" id="GO:0010411">
    <property type="term" value="P:xyloglucan metabolic process"/>
    <property type="evidence" value="ECO:0007669"/>
    <property type="project" value="TreeGrafter"/>
</dbReference>
<evidence type="ECO:0000256" key="1">
    <source>
        <dbReference type="ARBA" id="ARBA00022729"/>
    </source>
</evidence>
<evidence type="ECO:0000256" key="2">
    <source>
        <dbReference type="SAM" id="SignalP"/>
    </source>
</evidence>
<comment type="caution">
    <text evidence="4">The sequence shown here is derived from an EMBL/GenBank/DDBJ whole genome shotgun (WGS) entry which is preliminary data.</text>
</comment>
<feature type="signal peptide" evidence="2">
    <location>
        <begin position="1"/>
        <end position="20"/>
    </location>
</feature>
<feature type="chain" id="PRO_5024317107" evidence="2">
    <location>
        <begin position="21"/>
        <end position="1162"/>
    </location>
</feature>
<feature type="domain" description="Secretion system C-terminal sorting" evidence="3">
    <location>
        <begin position="1087"/>
        <end position="1160"/>
    </location>
</feature>
<dbReference type="NCBIfam" id="TIGR04183">
    <property type="entry name" value="Por_Secre_tail"/>
    <property type="match status" value="1"/>
</dbReference>
<dbReference type="PANTHER" id="PTHR43739:SF5">
    <property type="entry name" value="EXO-ALPHA-SIALIDASE"/>
    <property type="match status" value="1"/>
</dbReference>
<dbReference type="InterPro" id="IPR026444">
    <property type="entry name" value="Secre_tail"/>
</dbReference>
<dbReference type="PANTHER" id="PTHR43739">
    <property type="entry name" value="XYLOGLUCANASE (EUROFUNG)"/>
    <property type="match status" value="1"/>
</dbReference>
<dbReference type="InterPro" id="IPR052025">
    <property type="entry name" value="Xyloglucanase_GH74"/>
</dbReference>
<evidence type="ECO:0000313" key="5">
    <source>
        <dbReference type="Proteomes" id="UP000324376"/>
    </source>
</evidence>
<dbReference type="RefSeq" id="WP_148783433.1">
    <property type="nucleotide sequence ID" value="NZ_VNHU01000009.1"/>
</dbReference>
<dbReference type="Proteomes" id="UP000324376">
    <property type="component" value="Unassembled WGS sequence"/>
</dbReference>
<dbReference type="PROSITE" id="PS51257">
    <property type="entry name" value="PROKAR_LIPOPROTEIN"/>
    <property type="match status" value="1"/>
</dbReference>
<name>A0A5S5BX15_9FLAO</name>
<keyword evidence="5" id="KW-1185">Reference proteome</keyword>